<dbReference type="RefSeq" id="WP_163495129.1">
    <property type="nucleotide sequence ID" value="NZ_CP048711.1"/>
</dbReference>
<sequence length="161" mass="18623">MLKEVLNEVEQIAIMPFSRALLEHNFEIDEFVFFEAGALDLESLNPIQNETFGELCDYKLNGEVDPQYGNQMLRRATTSLTKFDLDVLKNHPTVVFPVSIDMEKFLNQHHQDDVDLIKKLSFIAEKAMDMITTVRLIMEQIQLVRNHVILQDLFGVEKVLV</sequence>
<dbReference type="AlphaFoldDB" id="A0A6C0U125"/>
<evidence type="ECO:0000313" key="1">
    <source>
        <dbReference type="EMBL" id="QIB65731.1"/>
    </source>
</evidence>
<gene>
    <name evidence="1" type="ORF">G3T16_10200</name>
</gene>
<evidence type="ECO:0000313" key="2">
    <source>
        <dbReference type="Proteomes" id="UP000477680"/>
    </source>
</evidence>
<dbReference type="KEGG" id="kim:G3T16_10200"/>
<name>A0A6C0U125_9GAMM</name>
<dbReference type="EMBL" id="CP048711">
    <property type="protein sequence ID" value="QIB65731.1"/>
    <property type="molecule type" value="Genomic_DNA"/>
</dbReference>
<protein>
    <submittedName>
        <fullName evidence="1">Uncharacterized protein</fullName>
    </submittedName>
</protein>
<keyword evidence="2" id="KW-1185">Reference proteome</keyword>
<dbReference type="Proteomes" id="UP000477680">
    <property type="component" value="Chromosome"/>
</dbReference>
<reference evidence="1 2" key="1">
    <citation type="submission" date="2020-02" db="EMBL/GenBank/DDBJ databases">
        <title>Genome sequencing for Kineobactrum sp. M2.</title>
        <authorList>
            <person name="Park S.-J."/>
        </authorList>
    </citation>
    <scope>NUCLEOTIDE SEQUENCE [LARGE SCALE GENOMIC DNA]</scope>
    <source>
        <strain evidence="1 2">M2</strain>
    </source>
</reference>
<proteinExistence type="predicted"/>
<organism evidence="1 2">
    <name type="scientific">Kineobactrum salinum</name>
    <dbReference type="NCBI Taxonomy" id="2708301"/>
    <lineage>
        <taxon>Bacteria</taxon>
        <taxon>Pseudomonadati</taxon>
        <taxon>Pseudomonadota</taxon>
        <taxon>Gammaproteobacteria</taxon>
        <taxon>Cellvibrionales</taxon>
        <taxon>Halieaceae</taxon>
        <taxon>Kineobactrum</taxon>
    </lineage>
</organism>
<accession>A0A6C0U125</accession>